<organism evidence="2 3">
    <name type="scientific">Nocardia colli</name>
    <dbReference type="NCBI Taxonomy" id="2545717"/>
    <lineage>
        <taxon>Bacteria</taxon>
        <taxon>Bacillati</taxon>
        <taxon>Actinomycetota</taxon>
        <taxon>Actinomycetes</taxon>
        <taxon>Mycobacteriales</taxon>
        <taxon>Nocardiaceae</taxon>
        <taxon>Nocardia</taxon>
    </lineage>
</organism>
<protein>
    <recommendedName>
        <fullName evidence="4">Ig-like domain-containing protein</fullName>
    </recommendedName>
</protein>
<dbReference type="OrthoDB" id="4568311at2"/>
<accession>A0A5N0EPP0</accession>
<evidence type="ECO:0000256" key="1">
    <source>
        <dbReference type="SAM" id="SignalP"/>
    </source>
</evidence>
<dbReference type="Proteomes" id="UP000323876">
    <property type="component" value="Unassembled WGS sequence"/>
</dbReference>
<name>A0A5N0EPP0_9NOCA</name>
<reference evidence="2 3" key="1">
    <citation type="submission" date="2019-09" db="EMBL/GenBank/DDBJ databases">
        <authorList>
            <person name="Wang X."/>
        </authorList>
    </citation>
    <scope>NUCLEOTIDE SEQUENCE [LARGE SCALE GENOMIC DNA]</scope>
    <source>
        <strain evidence="2 3">CICC 11023</strain>
    </source>
</reference>
<dbReference type="RefSeq" id="WP_150400656.1">
    <property type="nucleotide sequence ID" value="NZ_VXLC01000001.1"/>
</dbReference>
<keyword evidence="3" id="KW-1185">Reference proteome</keyword>
<evidence type="ECO:0000313" key="3">
    <source>
        <dbReference type="Proteomes" id="UP000323876"/>
    </source>
</evidence>
<dbReference type="AlphaFoldDB" id="A0A5N0EPP0"/>
<feature type="signal peptide" evidence="1">
    <location>
        <begin position="1"/>
        <end position="31"/>
    </location>
</feature>
<comment type="caution">
    <text evidence="2">The sequence shown here is derived from an EMBL/GenBank/DDBJ whole genome shotgun (WGS) entry which is preliminary data.</text>
</comment>
<evidence type="ECO:0008006" key="4">
    <source>
        <dbReference type="Google" id="ProtNLM"/>
    </source>
</evidence>
<proteinExistence type="predicted"/>
<gene>
    <name evidence="2" type="ORF">F3087_05815</name>
</gene>
<keyword evidence="1" id="KW-0732">Signal</keyword>
<feature type="chain" id="PRO_5024306626" description="Ig-like domain-containing protein" evidence="1">
    <location>
        <begin position="32"/>
        <end position="145"/>
    </location>
</feature>
<evidence type="ECO:0000313" key="2">
    <source>
        <dbReference type="EMBL" id="KAA8890750.1"/>
    </source>
</evidence>
<sequence length="145" mass="14645">MSRSHSRAAASAAALAAVTVTAALTGPPANAEMTSVSVTAGSEGIVTGCRYTIIATVTDLSDDPASVFFWLSGGVIPGNGERLPGDPIHHPANNTVTTTWTPTRPGPQNITAIQSDPGKYTSTKFTTVNVAGTGLDTGSSCIKTG</sequence>
<dbReference type="EMBL" id="VXLC01000001">
    <property type="protein sequence ID" value="KAA8890750.1"/>
    <property type="molecule type" value="Genomic_DNA"/>
</dbReference>